<comment type="caution">
    <text evidence="1">The sequence shown here is derived from an EMBL/GenBank/DDBJ whole genome shotgun (WGS) entry which is preliminary data.</text>
</comment>
<name>A0ABQ5AV08_9ASTR</name>
<evidence type="ECO:0008006" key="3">
    <source>
        <dbReference type="Google" id="ProtNLM"/>
    </source>
</evidence>
<dbReference type="Proteomes" id="UP001151760">
    <property type="component" value="Unassembled WGS sequence"/>
</dbReference>
<accession>A0ABQ5AV08</accession>
<organism evidence="1 2">
    <name type="scientific">Tanacetum coccineum</name>
    <dbReference type="NCBI Taxonomy" id="301880"/>
    <lineage>
        <taxon>Eukaryota</taxon>
        <taxon>Viridiplantae</taxon>
        <taxon>Streptophyta</taxon>
        <taxon>Embryophyta</taxon>
        <taxon>Tracheophyta</taxon>
        <taxon>Spermatophyta</taxon>
        <taxon>Magnoliopsida</taxon>
        <taxon>eudicotyledons</taxon>
        <taxon>Gunneridae</taxon>
        <taxon>Pentapetalae</taxon>
        <taxon>asterids</taxon>
        <taxon>campanulids</taxon>
        <taxon>Asterales</taxon>
        <taxon>Asteraceae</taxon>
        <taxon>Asteroideae</taxon>
        <taxon>Anthemideae</taxon>
        <taxon>Anthemidinae</taxon>
        <taxon>Tanacetum</taxon>
    </lineage>
</organism>
<proteinExistence type="predicted"/>
<gene>
    <name evidence="1" type="ORF">Tco_0840089</name>
</gene>
<dbReference type="EMBL" id="BQNB010012602">
    <property type="protein sequence ID" value="GJT05627.1"/>
    <property type="molecule type" value="Genomic_DNA"/>
</dbReference>
<dbReference type="Pfam" id="PF14223">
    <property type="entry name" value="Retrotran_gag_2"/>
    <property type="match status" value="1"/>
</dbReference>
<evidence type="ECO:0000313" key="2">
    <source>
        <dbReference type="Proteomes" id="UP001151760"/>
    </source>
</evidence>
<sequence>MSTLAENVLAAGAKTRPPMLEKGGYDTWKSRMLLHVEGNENGNMLLDSILYGTFEYKVSTFPANEAMGVAAVTRMQEYKDLSPKEKIRKDCDIKAANIILHGIPNDIYTLLNHKKIAYDIWYMVKELTKVIELTKQEKESKLADEFDRFTSEKGETIHSYYLWFAKLMNDINVIRLKMKPLQVNTKFVNNLQPEWSRFVIGAKQANELHKVSFIQLYAYLKQNEPDVNEVRVMKVRFPYPLALIANTYNPQPSYSNFKS</sequence>
<keyword evidence="2" id="KW-1185">Reference proteome</keyword>
<reference evidence="1" key="2">
    <citation type="submission" date="2022-01" db="EMBL/GenBank/DDBJ databases">
        <authorList>
            <person name="Yamashiro T."/>
            <person name="Shiraishi A."/>
            <person name="Satake H."/>
            <person name="Nakayama K."/>
        </authorList>
    </citation>
    <scope>NUCLEOTIDE SEQUENCE</scope>
</reference>
<protein>
    <recommendedName>
        <fullName evidence="3">Gag-Pol polyprotein</fullName>
    </recommendedName>
</protein>
<reference evidence="1" key="1">
    <citation type="journal article" date="2022" name="Int. J. Mol. Sci.">
        <title>Draft Genome of Tanacetum Coccineum: Genomic Comparison of Closely Related Tanacetum-Family Plants.</title>
        <authorList>
            <person name="Yamashiro T."/>
            <person name="Shiraishi A."/>
            <person name="Nakayama K."/>
            <person name="Satake H."/>
        </authorList>
    </citation>
    <scope>NUCLEOTIDE SEQUENCE</scope>
</reference>
<evidence type="ECO:0000313" key="1">
    <source>
        <dbReference type="EMBL" id="GJT05627.1"/>
    </source>
</evidence>